<organism evidence="1 2">
    <name type="scientific">Prosthecobacter algae</name>
    <dbReference type="NCBI Taxonomy" id="1144682"/>
    <lineage>
        <taxon>Bacteria</taxon>
        <taxon>Pseudomonadati</taxon>
        <taxon>Verrucomicrobiota</taxon>
        <taxon>Verrucomicrobiia</taxon>
        <taxon>Verrucomicrobiales</taxon>
        <taxon>Verrucomicrobiaceae</taxon>
        <taxon>Prosthecobacter</taxon>
    </lineage>
</organism>
<gene>
    <name evidence="1" type="ORF">GCM10023213_26350</name>
</gene>
<protein>
    <submittedName>
        <fullName evidence="1">Uncharacterized protein</fullName>
    </submittedName>
</protein>
<dbReference type="EMBL" id="BAABIA010000005">
    <property type="protein sequence ID" value="GAA5141710.1"/>
    <property type="molecule type" value="Genomic_DNA"/>
</dbReference>
<reference evidence="2" key="1">
    <citation type="journal article" date="2019" name="Int. J. Syst. Evol. Microbiol.">
        <title>The Global Catalogue of Microorganisms (GCM) 10K type strain sequencing project: providing services to taxonomists for standard genome sequencing and annotation.</title>
        <authorList>
            <consortium name="The Broad Institute Genomics Platform"/>
            <consortium name="The Broad Institute Genome Sequencing Center for Infectious Disease"/>
            <person name="Wu L."/>
            <person name="Ma J."/>
        </authorList>
    </citation>
    <scope>NUCLEOTIDE SEQUENCE [LARGE SCALE GENOMIC DNA]</scope>
    <source>
        <strain evidence="2">JCM 18053</strain>
    </source>
</reference>
<proteinExistence type="predicted"/>
<comment type="caution">
    <text evidence="1">The sequence shown here is derived from an EMBL/GenBank/DDBJ whole genome shotgun (WGS) entry which is preliminary data.</text>
</comment>
<dbReference type="Proteomes" id="UP001499852">
    <property type="component" value="Unassembled WGS sequence"/>
</dbReference>
<evidence type="ECO:0000313" key="1">
    <source>
        <dbReference type="EMBL" id="GAA5141710.1"/>
    </source>
</evidence>
<keyword evidence="2" id="KW-1185">Reference proteome</keyword>
<evidence type="ECO:0000313" key="2">
    <source>
        <dbReference type="Proteomes" id="UP001499852"/>
    </source>
</evidence>
<accession>A0ABP9PA31</accession>
<name>A0ABP9PA31_9BACT</name>
<sequence>MTGLLGSVSLLQAGVLKAESIEATTSVKAPGGSAKIDFKEKTITANVQKMPLIKKPSQDKVDLTLDAKQGTGTLKLTMDGYTQTVPLRPAGIEVFEQGLGLLSLSDTCLALGCTDPATGYTGKALRAWVGSQSEQGYQFRYFITQVTNQHFLMRMESGGSDGGAQVTQKFEWFLTRP</sequence>